<dbReference type="GO" id="GO:0005615">
    <property type="term" value="C:extracellular space"/>
    <property type="evidence" value="ECO:0007669"/>
    <property type="project" value="TreeGrafter"/>
</dbReference>
<dbReference type="SUPFAM" id="SSF57262">
    <property type="entry name" value="Leech antihemostatic proteins"/>
    <property type="match status" value="1"/>
</dbReference>
<dbReference type="PANTHER" id="PTHR12352">
    <property type="entry name" value="SECRETED MODULAR CALCIUM-BINDING PROTEIN"/>
    <property type="match status" value="1"/>
</dbReference>
<dbReference type="SMART" id="SM00289">
    <property type="entry name" value="WR1"/>
    <property type="match status" value="5"/>
</dbReference>
<dbReference type="WBParaSite" id="sdigi.contig25.g2044.t1">
    <property type="protein sequence ID" value="sdigi.contig25.g2044.t1"/>
    <property type="gene ID" value="sdigi.contig25.g2044"/>
</dbReference>
<dbReference type="SUPFAM" id="SSF57256">
    <property type="entry name" value="Elafin-like"/>
    <property type="match status" value="2"/>
</dbReference>
<keyword evidence="4" id="KW-1015">Disulfide bond</keyword>
<protein>
    <submittedName>
        <fullName evidence="11">Thyroglobulin type-1 domain-containing protein</fullName>
    </submittedName>
</protein>
<dbReference type="CDD" id="cd00191">
    <property type="entry name" value="TY"/>
    <property type="match status" value="1"/>
</dbReference>
<dbReference type="InterPro" id="IPR036645">
    <property type="entry name" value="Elafin-like_sf"/>
</dbReference>
<feature type="domain" description="Antistasin-like" evidence="8">
    <location>
        <begin position="328"/>
        <end position="353"/>
    </location>
</feature>
<evidence type="ECO:0000256" key="3">
    <source>
        <dbReference type="ARBA" id="ARBA00022737"/>
    </source>
</evidence>
<dbReference type="InterPro" id="IPR000716">
    <property type="entry name" value="Thyroglobulin_1"/>
</dbReference>
<dbReference type="InterPro" id="IPR011061">
    <property type="entry name" value="Hirudin/antistatin"/>
</dbReference>
<name>A0A915PTR1_9BILA</name>
<feature type="domain" description="Thyroglobulin type-1" evidence="7">
    <location>
        <begin position="1014"/>
        <end position="1088"/>
    </location>
</feature>
<dbReference type="PROSITE" id="PS00484">
    <property type="entry name" value="THYROGLOBULIN_1_1"/>
    <property type="match status" value="1"/>
</dbReference>
<accession>A0A915PTR1</accession>
<feature type="signal peptide" evidence="6">
    <location>
        <begin position="1"/>
        <end position="17"/>
    </location>
</feature>
<proteinExistence type="predicted"/>
<dbReference type="InterPro" id="IPR036857">
    <property type="entry name" value="Thyroglobulin_1_sf"/>
</dbReference>
<keyword evidence="2" id="KW-0964">Secreted</keyword>
<dbReference type="InterPro" id="IPR008197">
    <property type="entry name" value="WAP_dom"/>
</dbReference>
<evidence type="ECO:0000259" key="9">
    <source>
        <dbReference type="PROSITE" id="PS51390"/>
    </source>
</evidence>
<feature type="domain" description="Thyroglobulin type-1" evidence="7">
    <location>
        <begin position="480"/>
        <end position="531"/>
    </location>
</feature>
<feature type="domain" description="Thyroglobulin type-1" evidence="7">
    <location>
        <begin position="26"/>
        <end position="92"/>
    </location>
</feature>
<dbReference type="InterPro" id="IPR004094">
    <property type="entry name" value="Antistasin-like"/>
</dbReference>
<evidence type="ECO:0000313" key="10">
    <source>
        <dbReference type="Proteomes" id="UP000887581"/>
    </source>
</evidence>
<evidence type="ECO:0000256" key="2">
    <source>
        <dbReference type="ARBA" id="ARBA00022525"/>
    </source>
</evidence>
<keyword evidence="3" id="KW-0677">Repeat</keyword>
<dbReference type="InterPro" id="IPR051950">
    <property type="entry name" value="Dev_reg/Prot_inhib"/>
</dbReference>
<dbReference type="SMART" id="SM00217">
    <property type="entry name" value="WAP"/>
    <property type="match status" value="3"/>
</dbReference>
<evidence type="ECO:0000256" key="6">
    <source>
        <dbReference type="SAM" id="SignalP"/>
    </source>
</evidence>
<dbReference type="PROSITE" id="PS51162">
    <property type="entry name" value="THYROGLOBULIN_1_2"/>
    <property type="match status" value="4"/>
</dbReference>
<comment type="caution">
    <text evidence="5">Lacks conserved residue(s) required for the propagation of feature annotation.</text>
</comment>
<evidence type="ECO:0000256" key="4">
    <source>
        <dbReference type="ARBA" id="ARBA00023157"/>
    </source>
</evidence>
<dbReference type="PROSITE" id="PS51390">
    <property type="entry name" value="WAP"/>
    <property type="match status" value="2"/>
</dbReference>
<dbReference type="Gene3D" id="4.10.75.10">
    <property type="entry name" value="Elafin-like"/>
    <property type="match status" value="3"/>
</dbReference>
<dbReference type="PROSITE" id="PS51252">
    <property type="entry name" value="ANTISTASIN"/>
    <property type="match status" value="1"/>
</dbReference>
<dbReference type="PANTHER" id="PTHR12352:SF3">
    <property type="entry name" value="NIDOGEN-2"/>
    <property type="match status" value="1"/>
</dbReference>
<feature type="domain" description="WAP" evidence="9">
    <location>
        <begin position="421"/>
        <end position="491"/>
    </location>
</feature>
<dbReference type="Pfam" id="PF00086">
    <property type="entry name" value="Thyroglobulin_1"/>
    <property type="match status" value="3"/>
</dbReference>
<organism evidence="10 11">
    <name type="scientific">Setaria digitata</name>
    <dbReference type="NCBI Taxonomy" id="48799"/>
    <lineage>
        <taxon>Eukaryota</taxon>
        <taxon>Metazoa</taxon>
        <taxon>Ecdysozoa</taxon>
        <taxon>Nematoda</taxon>
        <taxon>Chromadorea</taxon>
        <taxon>Rhabditida</taxon>
        <taxon>Spirurina</taxon>
        <taxon>Spiruromorpha</taxon>
        <taxon>Filarioidea</taxon>
        <taxon>Setariidae</taxon>
        <taxon>Setaria</taxon>
    </lineage>
</organism>
<dbReference type="Gene3D" id="4.10.800.10">
    <property type="entry name" value="Thyroglobulin type-1"/>
    <property type="match status" value="3"/>
</dbReference>
<dbReference type="Proteomes" id="UP000887581">
    <property type="component" value="Unplaced"/>
</dbReference>
<keyword evidence="6" id="KW-0732">Signal</keyword>
<dbReference type="SMART" id="SM00211">
    <property type="entry name" value="TY"/>
    <property type="match status" value="5"/>
</dbReference>
<reference evidence="11" key="1">
    <citation type="submission" date="2022-11" db="UniProtKB">
        <authorList>
            <consortium name="WormBaseParasite"/>
        </authorList>
    </citation>
    <scope>IDENTIFICATION</scope>
</reference>
<evidence type="ECO:0000259" key="7">
    <source>
        <dbReference type="PROSITE" id="PS51162"/>
    </source>
</evidence>
<evidence type="ECO:0000313" key="11">
    <source>
        <dbReference type="WBParaSite" id="sdigi.contig25.g2044.t1"/>
    </source>
</evidence>
<dbReference type="SUPFAM" id="SSF57610">
    <property type="entry name" value="Thyroglobulin type-1 domain"/>
    <property type="match status" value="4"/>
</dbReference>
<evidence type="ECO:0000256" key="5">
    <source>
        <dbReference type="PROSITE-ProRule" id="PRU00500"/>
    </source>
</evidence>
<comment type="subcellular location">
    <subcellularLocation>
        <location evidence="1">Secreted</location>
    </subcellularLocation>
</comment>
<keyword evidence="10" id="KW-1185">Reference proteome</keyword>
<evidence type="ECO:0000256" key="1">
    <source>
        <dbReference type="ARBA" id="ARBA00004613"/>
    </source>
</evidence>
<feature type="domain" description="WAP" evidence="9">
    <location>
        <begin position="533"/>
        <end position="581"/>
    </location>
</feature>
<evidence type="ECO:0000259" key="8">
    <source>
        <dbReference type="PROSITE" id="PS51252"/>
    </source>
</evidence>
<feature type="domain" description="Thyroglobulin type-1" evidence="7">
    <location>
        <begin position="266"/>
        <end position="321"/>
    </location>
</feature>
<feature type="chain" id="PRO_5037340613" evidence="6">
    <location>
        <begin position="18"/>
        <end position="1305"/>
    </location>
</feature>
<sequence>MITNVLGLTNVVTMVAGRVCTPPDKATDCIHLLSAISRLPNKTLTNGYVPKCTADGKFENIQCDDSYCWCVDEKGIEIIGTKTSKKDSIPNCLRHGDIDICQMVEPDCAQPPRQPVPRYEFRPPGWITDDFIKRCDSAVYSYKPISFNGFGFCCSHPESVLHSGSCFPVSPKPSRWDESECRVDSNCSEQAKCCFDGCSLKCVLDVAHIHALRIELQSTISYRRTANCKRYKSTANYGMPTVPMQLSNLEKRAVAFKMDQDCPGVEKRCTYNYSALCLFPSKTTGNYEQIQCDGDICCCVDTINGSEIPATRTVSYAEAACNEGRLDCKPFKCQKICPYGFKFTRVGCRSCECHNPCTRLSRRQGCVCVMVSVECLENAAYCSDQPRCVSNVCSTDGLPNSSIPSVLCENEKDCPNNNIGIQSKDLCCPLPSRQLDVDAKCEYMEPIIEYNKSCDIPCLAEALGQCKTDNDCTELQKCCMTNCGKRCSYPEQTTDGHYKKVQCDRLYCWCVSKTGFELEETKVLKVEQPYCQAQTRLGECPHISQTSCLLDETNECFEDVDCRMTQKCCSNGCKKLCVYREITTACIHLLSASESFGPGSFVPQCGLSGTRALHRNLNCGFPRSCPVLNCQLDCSLENVHCPPKYVCRVVDVKCMFESCNPIPKCRLFFGFRISCFSNFGAENISVFLGYFCHQVGIPLSFSSSYCRTGNGSFITICSTTFEILSADSARCNIECRTNSECLSRKCCFNGCGTSCIDLKTEEVDRQIALSSKEVLSKGFHENKLRSCSIDEISDSSCKTGCIKDSDYPSFQKCCVKDCSSSCAFPHIATGKNLTYICRRLNGRKSELHNALIGQYFQLVFTNWHFITMRIRRYILMVREMNVTMEHSKELKKKCDQQFRQCWCVDIETGEEMFSTRAVERPCQGKSNPCQKHSKALRDRNNNVYSCALNEDCGRGLCKLLSNEQTHGICCSTDTKIHIIQIAMWNAPVIRRVLEYNCVVIIVVTSFMFFQKLQQVDCILLYGAIGKLTDSGVTVSLRTPLCNKHTGMFETVQCDNNNECWCVDVIIGTSIHGSKMKLPDSSPSFVYTCAPVRKKPALDEATYIQLPCSEKRSELCPQGYYCTGYDPAMRGVCYETNEEKPDMVSCLHGNPFSKKADGWPMDCSQSTNDCPPTHYYFRKPNQIFGMCCVSKPANADKLQVMSVVYLLMSDSAQAFREYFERKFDVEQYGLKDIIISDSNMMQFVLSGENAKLKATNISDAVSGGSFRFTCNGNIYRAEPHSWTSHHITEKKALGGALFLYGKRSLN</sequence>
<dbReference type="GO" id="GO:0004867">
    <property type="term" value="F:serine-type endopeptidase inhibitor activity"/>
    <property type="evidence" value="ECO:0007669"/>
    <property type="project" value="InterPro"/>
</dbReference>
<dbReference type="Pfam" id="PF00095">
    <property type="entry name" value="WAP"/>
    <property type="match status" value="3"/>
</dbReference>
<dbReference type="InterPro" id="IPR006150">
    <property type="entry name" value="Cys_repeat_1"/>
</dbReference>